<keyword evidence="2" id="KW-1185">Reference proteome</keyword>
<dbReference type="AlphaFoldDB" id="A0A7G9GHG5"/>
<gene>
    <name evidence="1" type="ORF">H9Q79_08285</name>
</gene>
<proteinExistence type="predicted"/>
<dbReference type="NCBIfam" id="TIGR01603">
    <property type="entry name" value="maj_tail_phi13"/>
    <property type="match status" value="1"/>
</dbReference>
<accession>A0A7G9GHG5</accession>
<dbReference type="EMBL" id="CP060635">
    <property type="protein sequence ID" value="QNM10247.1"/>
    <property type="molecule type" value="Genomic_DNA"/>
</dbReference>
<dbReference type="Proteomes" id="UP000515860">
    <property type="component" value="Chromosome"/>
</dbReference>
<reference evidence="1 2" key="1">
    <citation type="submission" date="2020-08" db="EMBL/GenBank/DDBJ databases">
        <authorList>
            <person name="Liu C."/>
            <person name="Sun Q."/>
        </authorList>
    </citation>
    <scope>NUCLEOTIDE SEQUENCE [LARGE SCALE GENOMIC DNA]</scope>
    <source>
        <strain evidence="1 2">NSJ-29</strain>
    </source>
</reference>
<protein>
    <submittedName>
        <fullName evidence="1">Major tail protein</fullName>
    </submittedName>
</protein>
<dbReference type="RefSeq" id="WP_118648673.1">
    <property type="nucleotide sequence ID" value="NZ_CP060635.1"/>
</dbReference>
<sequence length="184" mass="20084">MAYIGLRKPIIGKLDTETGKYSAPFAFGKAIGLQVTPSYAEGALNADDIQAEYDKVFNYADVTLNTSTIPIQAHHDMFGHTVETETGKSIEFNANDENNYVGMGWITVEKVDGVRSYTGNFLSKVKFSEPSEDYATKGDAIEYKTPSITGRALAMEDGKWKSVGIFDTEAAALEWINGQFGVTA</sequence>
<dbReference type="KEGG" id="whj:H9Q79_08285"/>
<organism evidence="1 2">
    <name type="scientific">Wansuia hejianensis</name>
    <dbReference type="NCBI Taxonomy" id="2763667"/>
    <lineage>
        <taxon>Bacteria</taxon>
        <taxon>Bacillati</taxon>
        <taxon>Bacillota</taxon>
        <taxon>Clostridia</taxon>
        <taxon>Lachnospirales</taxon>
        <taxon>Lachnospiraceae</taxon>
        <taxon>Wansuia</taxon>
    </lineage>
</organism>
<name>A0A7G9GHG5_9FIRM</name>
<dbReference type="InterPro" id="IPR006490">
    <property type="entry name" value="Maj_tail_phi13"/>
</dbReference>
<evidence type="ECO:0000313" key="2">
    <source>
        <dbReference type="Proteomes" id="UP000515860"/>
    </source>
</evidence>
<evidence type="ECO:0000313" key="1">
    <source>
        <dbReference type="EMBL" id="QNM10247.1"/>
    </source>
</evidence>